<gene>
    <name evidence="4" type="ORF">MESINF_2102</name>
</gene>
<evidence type="ECO:0000256" key="2">
    <source>
        <dbReference type="ARBA" id="ARBA00023136"/>
    </source>
</evidence>
<dbReference type="EMBL" id="LS974202">
    <property type="protein sequence ID" value="SSC13542.1"/>
    <property type="molecule type" value="Genomic_DNA"/>
</dbReference>
<proteinExistence type="predicted"/>
<protein>
    <submittedName>
        <fullName evidence="4">Outer membrane protein/protective antigen OMA87</fullName>
    </submittedName>
</protein>
<dbReference type="PROSITE" id="PS51779">
    <property type="entry name" value="POTRA"/>
    <property type="match status" value="1"/>
</dbReference>
<evidence type="ECO:0000259" key="3">
    <source>
        <dbReference type="PROSITE" id="PS51779"/>
    </source>
</evidence>
<dbReference type="AlphaFoldDB" id="A0A7Z7LGB4"/>
<sequence>MSVKKRVLIFLFVSLFCLAFGNIVPSRIAVLDNRVVSDSEILEILKVERNIEISESDLKEAIARLEASSYFSSITYEYDKSTRLLTIQVKEYPIVEVSVVFDGPKIVEKETLEATSTIKNGKPLNPSRLMFEIPLTLEAMEGVLLSKGYIPPFATIEWTTDKDKADIVSGKITDKIKVTFTVKVAYLWEVTIDAPFSSETVKYLLDKTQLSYLKQYYDTSPLIRWINSKKKYIPKVEDINRAIKAIYSTYYANPNGQWGIDERTYQAMILSFNSTLKNVRQVTLPENVKESSALSMRISFVPIEYVSSPFTLKSVFVEGNVKITKGEIFMASGLIEGQEVDNETAAKAMQAVQDLYTQKEYPFIRLEPVIDPKIGFFSFKITEPTVRDVKVSFVGPQKTKDYLINDKIVIKKNEVLSLNDLRNTYAFLNNTGYFAKVDIVPVPVGKDAIDVEITLEDSNKNNRIGGGGGWQNGLNVYLDLGLLNVWGYGQKISTTLSVTLPLPNNKEVVITKNGTETTTRSPSLDTTIGYSIPKIGGTNLNLDTSAKLKFSGFTTTIDSTDTIVTSKSQETEFLFSLTPIYNISPDQSVGVTAGYEYIRSTSEVATKTKIDGTIDTENVLQSFDGMFTGLSYKFSTRDDIFRPTMGTGFGAGLTLRGLFGKDNKLFLSLSGEYTHFMSIGDPVLGFRIKTDQLFPLSPYGVYRSYLLSPDMYIRVRGSQSIGQSSYGVTVGSAQLRYPLTPETASVPVDLVGFGDLVFFRQVSTGDVIGGNFVADFGVCLDISIPIIGMVRLGYGYNSYLAGKSAADGKLYYGTPFFGFGPAF</sequence>
<dbReference type="Pfam" id="PF01103">
    <property type="entry name" value="Omp85"/>
    <property type="match status" value="1"/>
</dbReference>
<dbReference type="RefSeq" id="WP_169699681.1">
    <property type="nucleotide sequence ID" value="NZ_LS974202.1"/>
</dbReference>
<comment type="subcellular location">
    <subcellularLocation>
        <location evidence="1">Membrane</location>
    </subcellularLocation>
</comment>
<dbReference type="GO" id="GO:0019867">
    <property type="term" value="C:outer membrane"/>
    <property type="evidence" value="ECO:0007669"/>
    <property type="project" value="InterPro"/>
</dbReference>
<dbReference type="InterPro" id="IPR000184">
    <property type="entry name" value="Bac_surfAg_D15"/>
</dbReference>
<dbReference type="Gene3D" id="3.10.20.310">
    <property type="entry name" value="membrane protein fhac"/>
    <property type="match status" value="2"/>
</dbReference>
<dbReference type="InterPro" id="IPR010827">
    <property type="entry name" value="BamA/TamA_POTRA"/>
</dbReference>
<dbReference type="Proteomes" id="UP000250796">
    <property type="component" value="Chromosome MESINF"/>
</dbReference>
<feature type="domain" description="POTRA" evidence="3">
    <location>
        <begin position="23"/>
        <end position="92"/>
    </location>
</feature>
<evidence type="ECO:0000256" key="1">
    <source>
        <dbReference type="ARBA" id="ARBA00004370"/>
    </source>
</evidence>
<dbReference type="Pfam" id="PF07244">
    <property type="entry name" value="POTRA"/>
    <property type="match status" value="1"/>
</dbReference>
<keyword evidence="2" id="KW-0472">Membrane</keyword>
<dbReference type="Gene3D" id="2.40.160.50">
    <property type="entry name" value="membrane protein fhac: a member of the omp85/tpsb transporter family"/>
    <property type="match status" value="1"/>
</dbReference>
<dbReference type="KEGG" id="minf:MESINF_2102"/>
<evidence type="ECO:0000313" key="4">
    <source>
        <dbReference type="EMBL" id="SSC13542.1"/>
    </source>
</evidence>
<organism evidence="4 5">
    <name type="scientific">Mesotoga infera</name>
    <dbReference type="NCBI Taxonomy" id="1236046"/>
    <lineage>
        <taxon>Bacteria</taxon>
        <taxon>Thermotogati</taxon>
        <taxon>Thermotogota</taxon>
        <taxon>Thermotogae</taxon>
        <taxon>Kosmotogales</taxon>
        <taxon>Kosmotogaceae</taxon>
        <taxon>Mesotoga</taxon>
    </lineage>
</organism>
<accession>A0A7Z7LGB4</accession>
<dbReference type="InterPro" id="IPR034746">
    <property type="entry name" value="POTRA"/>
</dbReference>
<keyword evidence="5" id="KW-1185">Reference proteome</keyword>
<name>A0A7Z7LGB4_9BACT</name>
<evidence type="ECO:0000313" key="5">
    <source>
        <dbReference type="Proteomes" id="UP000250796"/>
    </source>
</evidence>
<reference evidence="4 5" key="1">
    <citation type="submission" date="2017-01" db="EMBL/GenBank/DDBJ databases">
        <authorList>
            <person name="Erauso G."/>
        </authorList>
    </citation>
    <scope>NUCLEOTIDE SEQUENCE [LARGE SCALE GENOMIC DNA]</scope>
    <source>
        <strain evidence="4">MESINF1</strain>
    </source>
</reference>